<feature type="domain" description="Nudix hydrolase" evidence="4">
    <location>
        <begin position="40"/>
        <end position="170"/>
    </location>
</feature>
<reference evidence="5 6" key="1">
    <citation type="submission" date="2021-02" db="EMBL/GenBank/DDBJ databases">
        <title>Bacillus sp. RD4P76, an endophyte from a halophyte.</title>
        <authorList>
            <person name="Sun J.-Q."/>
        </authorList>
    </citation>
    <scope>NUCLEOTIDE SEQUENCE [LARGE SCALE GENOMIC DNA]</scope>
    <source>
        <strain evidence="5 6">RD4P76</strain>
    </source>
</reference>
<name>A0ABS2DJT6_9BACI</name>
<organism evidence="5 6">
    <name type="scientific">Bacillus suaedaesalsae</name>
    <dbReference type="NCBI Taxonomy" id="2810349"/>
    <lineage>
        <taxon>Bacteria</taxon>
        <taxon>Bacillati</taxon>
        <taxon>Bacillota</taxon>
        <taxon>Bacilli</taxon>
        <taxon>Bacillales</taxon>
        <taxon>Bacillaceae</taxon>
        <taxon>Bacillus</taxon>
    </lineage>
</organism>
<accession>A0ABS2DJT6</accession>
<dbReference type="Pfam" id="PF00293">
    <property type="entry name" value="NUDIX"/>
    <property type="match status" value="1"/>
</dbReference>
<protein>
    <submittedName>
        <fullName evidence="5">NUDIX hydrolase</fullName>
    </submittedName>
</protein>
<dbReference type="InterPro" id="IPR015797">
    <property type="entry name" value="NUDIX_hydrolase-like_dom_sf"/>
</dbReference>
<dbReference type="InterPro" id="IPR020476">
    <property type="entry name" value="Nudix_hydrolase"/>
</dbReference>
<dbReference type="InterPro" id="IPR000086">
    <property type="entry name" value="NUDIX_hydrolase_dom"/>
</dbReference>
<evidence type="ECO:0000256" key="1">
    <source>
        <dbReference type="ARBA" id="ARBA00001946"/>
    </source>
</evidence>
<dbReference type="PROSITE" id="PS00893">
    <property type="entry name" value="NUDIX_BOX"/>
    <property type="match status" value="1"/>
</dbReference>
<dbReference type="PANTHER" id="PTHR11839:SF18">
    <property type="entry name" value="NUDIX HYDROLASE DOMAIN-CONTAINING PROTEIN"/>
    <property type="match status" value="1"/>
</dbReference>
<keyword evidence="2 3" id="KW-0378">Hydrolase</keyword>
<sequence length="185" mass="22012">MKKWKTIASNYIYKTPYGNLRADTCQLPNGFTIDQYYVHEYADWVNAFVLTKDNQVILVEQYRHPSEQFMLEIPAGKLEEGESFEEGIIREVREETGYTSDESPIFLGEFWVNPATQTNKVINFLIVQAEKTDKQNFDVSEEIMIHLVDFEEMEKWIKERRINHYFTVSSYYMVRSYLEKSRNQS</sequence>
<dbReference type="PROSITE" id="PS51462">
    <property type="entry name" value="NUDIX"/>
    <property type="match status" value="1"/>
</dbReference>
<gene>
    <name evidence="5" type="ORF">JR050_13905</name>
</gene>
<dbReference type="PANTHER" id="PTHR11839">
    <property type="entry name" value="UDP/ADP-SUGAR PYROPHOSPHATASE"/>
    <property type="match status" value="1"/>
</dbReference>
<comment type="caution">
    <text evidence="5">The sequence shown here is derived from an EMBL/GenBank/DDBJ whole genome shotgun (WGS) entry which is preliminary data.</text>
</comment>
<keyword evidence="6" id="KW-1185">Reference proteome</keyword>
<dbReference type="Gene3D" id="3.90.79.10">
    <property type="entry name" value="Nucleoside Triphosphate Pyrophosphohydrolase"/>
    <property type="match status" value="1"/>
</dbReference>
<proteinExistence type="inferred from homology"/>
<dbReference type="Proteomes" id="UP001518925">
    <property type="component" value="Unassembled WGS sequence"/>
</dbReference>
<comment type="cofactor">
    <cofactor evidence="1">
        <name>Mg(2+)</name>
        <dbReference type="ChEBI" id="CHEBI:18420"/>
    </cofactor>
</comment>
<dbReference type="SUPFAM" id="SSF55811">
    <property type="entry name" value="Nudix"/>
    <property type="match status" value="1"/>
</dbReference>
<dbReference type="CDD" id="cd03424">
    <property type="entry name" value="NUDIX_ADPRase_Nudt5_UGPPase_Nudt14"/>
    <property type="match status" value="1"/>
</dbReference>
<dbReference type="PRINTS" id="PR00502">
    <property type="entry name" value="NUDIXFAMILY"/>
</dbReference>
<comment type="similarity">
    <text evidence="3">Belongs to the Nudix hydrolase family.</text>
</comment>
<dbReference type="GO" id="GO:0016787">
    <property type="term" value="F:hydrolase activity"/>
    <property type="evidence" value="ECO:0007669"/>
    <property type="project" value="UniProtKB-KW"/>
</dbReference>
<evidence type="ECO:0000259" key="4">
    <source>
        <dbReference type="PROSITE" id="PS51462"/>
    </source>
</evidence>
<dbReference type="EMBL" id="JAFELM010000035">
    <property type="protein sequence ID" value="MBM6618759.1"/>
    <property type="molecule type" value="Genomic_DNA"/>
</dbReference>
<dbReference type="InterPro" id="IPR020084">
    <property type="entry name" value="NUDIX_hydrolase_CS"/>
</dbReference>
<evidence type="ECO:0000256" key="2">
    <source>
        <dbReference type="ARBA" id="ARBA00022801"/>
    </source>
</evidence>
<evidence type="ECO:0000313" key="6">
    <source>
        <dbReference type="Proteomes" id="UP001518925"/>
    </source>
</evidence>
<evidence type="ECO:0000313" key="5">
    <source>
        <dbReference type="EMBL" id="MBM6618759.1"/>
    </source>
</evidence>
<evidence type="ECO:0000256" key="3">
    <source>
        <dbReference type="RuleBase" id="RU003476"/>
    </source>
</evidence>